<dbReference type="PANTHER" id="PTHR34075">
    <property type="entry name" value="BLR3430 PROTEIN"/>
    <property type="match status" value="1"/>
</dbReference>
<dbReference type="OrthoDB" id="7595207at2"/>
<sequence length="111" mass="12021">MPDPVLIKALRCAACGRLDPGPRDLCEACHSPDLEPTELPGDGALVSWTTIRRAPTRFKGQAPYVIAVVDLESGLRLTGRIAGDPDRLRLALPLRATGEHDGAYLFTERTT</sequence>
<dbReference type="InterPro" id="IPR002878">
    <property type="entry name" value="ChsH2_C"/>
</dbReference>
<evidence type="ECO:0000313" key="3">
    <source>
        <dbReference type="Proteomes" id="UP000295122"/>
    </source>
</evidence>
<dbReference type="EMBL" id="SNZR01000011">
    <property type="protein sequence ID" value="TDR93315.1"/>
    <property type="molecule type" value="Genomic_DNA"/>
</dbReference>
<protein>
    <submittedName>
        <fullName evidence="2">Acyl-CoA-associated DUF35 OB-fold domain-containing protein</fullName>
    </submittedName>
</protein>
<evidence type="ECO:0000313" key="2">
    <source>
        <dbReference type="EMBL" id="TDR93315.1"/>
    </source>
</evidence>
<dbReference type="AlphaFoldDB" id="A0A4R7C7U6"/>
<dbReference type="InterPro" id="IPR052513">
    <property type="entry name" value="Thioester_dehydratase-like"/>
</dbReference>
<dbReference type="RefSeq" id="WP_133768326.1">
    <property type="nucleotide sequence ID" value="NZ_SNZR01000011.1"/>
</dbReference>
<accession>A0A4R7C7U6</accession>
<keyword evidence="3" id="KW-1185">Reference proteome</keyword>
<name>A0A4R7C7U6_9HYPH</name>
<evidence type="ECO:0000259" key="1">
    <source>
        <dbReference type="Pfam" id="PF01796"/>
    </source>
</evidence>
<dbReference type="SUPFAM" id="SSF50249">
    <property type="entry name" value="Nucleic acid-binding proteins"/>
    <property type="match status" value="1"/>
</dbReference>
<comment type="caution">
    <text evidence="2">The sequence shown here is derived from an EMBL/GenBank/DDBJ whole genome shotgun (WGS) entry which is preliminary data.</text>
</comment>
<dbReference type="Proteomes" id="UP000295122">
    <property type="component" value="Unassembled WGS sequence"/>
</dbReference>
<dbReference type="Pfam" id="PF01796">
    <property type="entry name" value="OB_ChsH2_C"/>
    <property type="match status" value="1"/>
</dbReference>
<reference evidence="2 3" key="1">
    <citation type="submission" date="2019-03" db="EMBL/GenBank/DDBJ databases">
        <title>Genomic Encyclopedia of Type Strains, Phase IV (KMG-IV): sequencing the most valuable type-strain genomes for metagenomic binning, comparative biology and taxonomic classification.</title>
        <authorList>
            <person name="Goeker M."/>
        </authorList>
    </citation>
    <scope>NUCLEOTIDE SEQUENCE [LARGE SCALE GENOMIC DNA]</scope>
    <source>
        <strain evidence="2 3">DSM 25903</strain>
    </source>
</reference>
<gene>
    <name evidence="2" type="ORF">EV668_0572</name>
</gene>
<feature type="domain" description="ChsH2 C-terminal OB-fold" evidence="1">
    <location>
        <begin position="38"/>
        <end position="97"/>
    </location>
</feature>
<proteinExistence type="predicted"/>
<dbReference type="PANTHER" id="PTHR34075:SF5">
    <property type="entry name" value="BLR3430 PROTEIN"/>
    <property type="match status" value="1"/>
</dbReference>
<dbReference type="InterPro" id="IPR012340">
    <property type="entry name" value="NA-bd_OB-fold"/>
</dbReference>
<organism evidence="2 3">
    <name type="scientific">Enterovirga rhinocerotis</name>
    <dbReference type="NCBI Taxonomy" id="1339210"/>
    <lineage>
        <taxon>Bacteria</taxon>
        <taxon>Pseudomonadati</taxon>
        <taxon>Pseudomonadota</taxon>
        <taxon>Alphaproteobacteria</taxon>
        <taxon>Hyphomicrobiales</taxon>
        <taxon>Methylobacteriaceae</taxon>
        <taxon>Enterovirga</taxon>
    </lineage>
</organism>